<comment type="caution">
    <text evidence="2">The sequence shown here is derived from an EMBL/GenBank/DDBJ whole genome shotgun (WGS) entry which is preliminary data.</text>
</comment>
<dbReference type="InterPro" id="IPR001387">
    <property type="entry name" value="Cro/C1-type_HTH"/>
</dbReference>
<dbReference type="Proteomes" id="UP000298484">
    <property type="component" value="Unassembled WGS sequence"/>
</dbReference>
<dbReference type="Pfam" id="PF01381">
    <property type="entry name" value="HTH_3"/>
    <property type="match status" value="1"/>
</dbReference>
<dbReference type="PROSITE" id="PS50943">
    <property type="entry name" value="HTH_CROC1"/>
    <property type="match status" value="1"/>
</dbReference>
<proteinExistence type="predicted"/>
<sequence length="62" mass="7422">MKMQFTEKEMFKMQRQKLGIKLAEVAKYAKCDPSYLSKYEKGKYEPSPKIINAYKEYIANYQ</sequence>
<gene>
    <name evidence="2" type="ORF">E4U82_06725</name>
</gene>
<feature type="domain" description="HTH cro/C1-type" evidence="1">
    <location>
        <begin position="11"/>
        <end position="51"/>
    </location>
</feature>
<accession>A0A4Y9AE02</accession>
<reference evidence="2 3" key="1">
    <citation type="submission" date="2019-03" db="EMBL/GenBank/DDBJ databases">
        <title>Genome sequence of Lentibacillus salicampi ATCC BAA-719.</title>
        <authorList>
            <person name="Maclea K.S."/>
            <person name="Simoes Junior M."/>
        </authorList>
    </citation>
    <scope>NUCLEOTIDE SEQUENCE [LARGE SCALE GENOMIC DNA]</scope>
    <source>
        <strain evidence="2 3">ATCC BAA-719</strain>
    </source>
</reference>
<evidence type="ECO:0000259" key="1">
    <source>
        <dbReference type="PROSITE" id="PS50943"/>
    </source>
</evidence>
<dbReference type="GO" id="GO:0003677">
    <property type="term" value="F:DNA binding"/>
    <property type="evidence" value="ECO:0007669"/>
    <property type="project" value="InterPro"/>
</dbReference>
<dbReference type="SUPFAM" id="SSF47413">
    <property type="entry name" value="lambda repressor-like DNA-binding domains"/>
    <property type="match status" value="1"/>
</dbReference>
<keyword evidence="3" id="KW-1185">Reference proteome</keyword>
<evidence type="ECO:0000313" key="2">
    <source>
        <dbReference type="EMBL" id="TFJ93645.1"/>
    </source>
</evidence>
<dbReference type="AlphaFoldDB" id="A0A4Y9AE02"/>
<dbReference type="SMART" id="SM00530">
    <property type="entry name" value="HTH_XRE"/>
    <property type="match status" value="1"/>
</dbReference>
<dbReference type="CDD" id="cd00093">
    <property type="entry name" value="HTH_XRE"/>
    <property type="match status" value="1"/>
</dbReference>
<organism evidence="2 3">
    <name type="scientific">Lentibacillus salicampi</name>
    <dbReference type="NCBI Taxonomy" id="175306"/>
    <lineage>
        <taxon>Bacteria</taxon>
        <taxon>Bacillati</taxon>
        <taxon>Bacillota</taxon>
        <taxon>Bacilli</taxon>
        <taxon>Bacillales</taxon>
        <taxon>Bacillaceae</taxon>
        <taxon>Lentibacillus</taxon>
    </lineage>
</organism>
<dbReference type="OrthoDB" id="2905717at2"/>
<protein>
    <submittedName>
        <fullName evidence="2">XRE family transcriptional regulator</fullName>
    </submittedName>
</protein>
<dbReference type="EMBL" id="SRHY01000005">
    <property type="protein sequence ID" value="TFJ93645.1"/>
    <property type="molecule type" value="Genomic_DNA"/>
</dbReference>
<dbReference type="Gene3D" id="1.10.260.40">
    <property type="entry name" value="lambda repressor-like DNA-binding domains"/>
    <property type="match status" value="1"/>
</dbReference>
<dbReference type="InterPro" id="IPR010982">
    <property type="entry name" value="Lambda_DNA-bd_dom_sf"/>
</dbReference>
<name>A0A4Y9AE02_9BACI</name>
<evidence type="ECO:0000313" key="3">
    <source>
        <dbReference type="Proteomes" id="UP000298484"/>
    </source>
</evidence>